<dbReference type="PANTHER" id="PTHR31451:SF40">
    <property type="entry name" value="GLYCOSIDE HYDROLASE FAMILY 5 DOMAIN-CONTAINING PROTEIN"/>
    <property type="match status" value="1"/>
</dbReference>
<dbReference type="Pfam" id="PF26410">
    <property type="entry name" value="GH5_mannosidase"/>
    <property type="match status" value="1"/>
</dbReference>
<feature type="chain" id="PRO_5046962675" description="mannan endo-1,4-beta-mannosidase" evidence="5">
    <location>
        <begin position="22"/>
        <end position="450"/>
    </location>
</feature>
<evidence type="ECO:0000313" key="8">
    <source>
        <dbReference type="Proteomes" id="UP001500736"/>
    </source>
</evidence>
<keyword evidence="4" id="KW-0326">Glycosidase</keyword>
<feature type="signal peptide" evidence="5">
    <location>
        <begin position="1"/>
        <end position="21"/>
    </location>
</feature>
<reference evidence="7 8" key="1">
    <citation type="journal article" date="2019" name="Int. J. Syst. Evol. Microbiol.">
        <title>The Global Catalogue of Microorganisms (GCM) 10K type strain sequencing project: providing services to taxonomists for standard genome sequencing and annotation.</title>
        <authorList>
            <consortium name="The Broad Institute Genomics Platform"/>
            <consortium name="The Broad Institute Genome Sequencing Center for Infectious Disease"/>
            <person name="Wu L."/>
            <person name="Ma J."/>
        </authorList>
    </citation>
    <scope>NUCLEOTIDE SEQUENCE [LARGE SCALE GENOMIC DNA]</scope>
    <source>
        <strain evidence="7 8">JCM 15976</strain>
    </source>
</reference>
<dbReference type="InterPro" id="IPR045053">
    <property type="entry name" value="MAN-like"/>
</dbReference>
<comment type="caution">
    <text evidence="7">The sequence shown here is derived from an EMBL/GenBank/DDBJ whole genome shotgun (WGS) entry which is preliminary data.</text>
</comment>
<accession>A0ABN1JGW9</accession>
<keyword evidence="3" id="KW-0378">Hydrolase</keyword>
<protein>
    <recommendedName>
        <fullName evidence="2">mannan endo-1,4-beta-mannosidase</fullName>
        <ecNumber evidence="2">3.2.1.78</ecNumber>
    </recommendedName>
</protein>
<gene>
    <name evidence="7" type="ORF">GCM10009431_08770</name>
</gene>
<dbReference type="PANTHER" id="PTHR31451">
    <property type="match status" value="1"/>
</dbReference>
<dbReference type="SUPFAM" id="SSF51445">
    <property type="entry name" value="(Trans)glycosidases"/>
    <property type="match status" value="1"/>
</dbReference>
<comment type="catalytic activity">
    <reaction evidence="1">
        <text>Random hydrolysis of (1-&gt;4)-beta-D-mannosidic linkages in mannans, galactomannans and glucomannans.</text>
        <dbReference type="EC" id="3.2.1.78"/>
    </reaction>
</comment>
<organism evidence="7 8">
    <name type="scientific">Gaetbulibacter jejuensis</name>
    <dbReference type="NCBI Taxonomy" id="584607"/>
    <lineage>
        <taxon>Bacteria</taxon>
        <taxon>Pseudomonadati</taxon>
        <taxon>Bacteroidota</taxon>
        <taxon>Flavobacteriia</taxon>
        <taxon>Flavobacteriales</taxon>
        <taxon>Flavobacteriaceae</taxon>
        <taxon>Gaetbulibacter</taxon>
    </lineage>
</organism>
<evidence type="ECO:0000256" key="1">
    <source>
        <dbReference type="ARBA" id="ARBA00001678"/>
    </source>
</evidence>
<evidence type="ECO:0000313" key="7">
    <source>
        <dbReference type="EMBL" id="GAA0739578.1"/>
    </source>
</evidence>
<dbReference type="PROSITE" id="PS51257">
    <property type="entry name" value="PROKAR_LIPOPROTEIN"/>
    <property type="match status" value="1"/>
</dbReference>
<proteinExistence type="predicted"/>
<dbReference type="Proteomes" id="UP001500736">
    <property type="component" value="Unassembled WGS sequence"/>
</dbReference>
<evidence type="ECO:0000256" key="4">
    <source>
        <dbReference type="ARBA" id="ARBA00023295"/>
    </source>
</evidence>
<dbReference type="InterPro" id="IPR001547">
    <property type="entry name" value="Glyco_hydro_5"/>
</dbReference>
<dbReference type="EC" id="3.2.1.78" evidence="2"/>
<dbReference type="EMBL" id="BAAAGF010000001">
    <property type="protein sequence ID" value="GAA0739578.1"/>
    <property type="molecule type" value="Genomic_DNA"/>
</dbReference>
<dbReference type="Gene3D" id="3.20.20.80">
    <property type="entry name" value="Glycosidases"/>
    <property type="match status" value="1"/>
</dbReference>
<keyword evidence="5" id="KW-0732">Signal</keyword>
<keyword evidence="8" id="KW-1185">Reference proteome</keyword>
<feature type="domain" description="Glycoside hydrolase family 5" evidence="6">
    <location>
        <begin position="43"/>
        <end position="449"/>
    </location>
</feature>
<sequence length="450" mass="51391">MIKLKTITLAFAALLALSSCKDDKKATTQEETTTAKDTLNPVELVSVKDGKFYKGDQPYYFIGANYWYGPLIGAKNIGDRERLIKELDLMKSVGIDNLRILAGAEGDGSDSTVHPALQPEQGKYNEDLLDGLDFLLAEMRKRNMYAILYMNNNWIWSGGMSEYLEWNGYGEVPNPFFTDKYTWDDYMKYTMQFHSCEPCKEAFYNHVRFLMGRTNAYTGLKYTEDNTIMSWQVANEPRVMVGTEYEKPFTEWLNTTVDLIESLDSRHLISTGAEGKASYLQDIDMYDRLHDNPNIDYLTMHMWPKNWGWYDINNEVETTQLSIENANAYMNEHLEIAKKQNKPIVMSEFGFPREKESLSLDANIDNRNTFYQAVCEKVTESKAKGGYLAGLNFWGFAGYGKANIDGDGKWQHGDDFTADPPQEPQGLNSVFASDTSTLEIIKNHNDALKN</sequence>
<evidence type="ECO:0000256" key="3">
    <source>
        <dbReference type="ARBA" id="ARBA00022801"/>
    </source>
</evidence>
<dbReference type="InterPro" id="IPR017853">
    <property type="entry name" value="GH"/>
</dbReference>
<evidence type="ECO:0000259" key="6">
    <source>
        <dbReference type="Pfam" id="PF26410"/>
    </source>
</evidence>
<evidence type="ECO:0000256" key="5">
    <source>
        <dbReference type="SAM" id="SignalP"/>
    </source>
</evidence>
<evidence type="ECO:0000256" key="2">
    <source>
        <dbReference type="ARBA" id="ARBA00012706"/>
    </source>
</evidence>
<dbReference type="RefSeq" id="WP_343796092.1">
    <property type="nucleotide sequence ID" value="NZ_BAAAGF010000001.1"/>
</dbReference>
<name>A0ABN1JGW9_9FLAO</name>